<dbReference type="RefSeq" id="WP_069662740.1">
    <property type="nucleotide sequence ID" value="NZ_JBHUJJ010000001.1"/>
</dbReference>
<protein>
    <recommendedName>
        <fullName evidence="9">Lysine transporter LysE</fullName>
    </recommendedName>
</protein>
<keyword evidence="3 6" id="KW-0812">Transmembrane</keyword>
<reference evidence="8" key="1">
    <citation type="submission" date="2016-09" db="EMBL/GenBank/DDBJ databases">
        <authorList>
            <person name="Gulvik C.A."/>
        </authorList>
    </citation>
    <scope>NUCLEOTIDE SEQUENCE [LARGE SCALE GENOMIC DNA]</scope>
    <source>
        <strain evidence="8">LMG 8895</strain>
    </source>
</reference>
<accession>A0A1E5GZS7</accession>
<feature type="transmembrane region" description="Helical" evidence="6">
    <location>
        <begin position="77"/>
        <end position="94"/>
    </location>
</feature>
<evidence type="ECO:0000313" key="8">
    <source>
        <dbReference type="Proteomes" id="UP000095094"/>
    </source>
</evidence>
<comment type="subcellular location">
    <subcellularLocation>
        <location evidence="1">Cell membrane</location>
        <topology evidence="1">Multi-pass membrane protein</topology>
    </subcellularLocation>
</comment>
<dbReference type="Pfam" id="PF01810">
    <property type="entry name" value="LysE"/>
    <property type="match status" value="1"/>
</dbReference>
<evidence type="ECO:0000256" key="1">
    <source>
        <dbReference type="ARBA" id="ARBA00004651"/>
    </source>
</evidence>
<feature type="transmembrane region" description="Helical" evidence="6">
    <location>
        <begin position="148"/>
        <end position="177"/>
    </location>
</feature>
<dbReference type="InterPro" id="IPR001123">
    <property type="entry name" value="LeuE-type"/>
</dbReference>
<dbReference type="GO" id="GO:0005886">
    <property type="term" value="C:plasma membrane"/>
    <property type="evidence" value="ECO:0007669"/>
    <property type="project" value="UniProtKB-SubCell"/>
</dbReference>
<organism evidence="7 8">
    <name type="scientific">Enterococcus termitis</name>
    <dbReference type="NCBI Taxonomy" id="332950"/>
    <lineage>
        <taxon>Bacteria</taxon>
        <taxon>Bacillati</taxon>
        <taxon>Bacillota</taxon>
        <taxon>Bacilli</taxon>
        <taxon>Lactobacillales</taxon>
        <taxon>Enterococcaceae</taxon>
        <taxon>Enterococcus</taxon>
    </lineage>
</organism>
<dbReference type="PANTHER" id="PTHR30086">
    <property type="entry name" value="ARGININE EXPORTER PROTEIN ARGO"/>
    <property type="match status" value="1"/>
</dbReference>
<evidence type="ECO:0008006" key="9">
    <source>
        <dbReference type="Google" id="ProtNLM"/>
    </source>
</evidence>
<feature type="transmembrane region" description="Helical" evidence="6">
    <location>
        <begin position="40"/>
        <end position="65"/>
    </location>
</feature>
<dbReference type="Proteomes" id="UP000095094">
    <property type="component" value="Unassembled WGS sequence"/>
</dbReference>
<dbReference type="EMBL" id="MIJY01000007">
    <property type="protein sequence ID" value="OEG18187.1"/>
    <property type="molecule type" value="Genomic_DNA"/>
</dbReference>
<evidence type="ECO:0000256" key="6">
    <source>
        <dbReference type="SAM" id="Phobius"/>
    </source>
</evidence>
<comment type="caution">
    <text evidence="7">The sequence shown here is derived from an EMBL/GenBank/DDBJ whole genome shotgun (WGS) entry which is preliminary data.</text>
</comment>
<evidence type="ECO:0000313" key="7">
    <source>
        <dbReference type="EMBL" id="OEG18187.1"/>
    </source>
</evidence>
<evidence type="ECO:0000256" key="3">
    <source>
        <dbReference type="ARBA" id="ARBA00022692"/>
    </source>
</evidence>
<keyword evidence="5 6" id="KW-0472">Membrane</keyword>
<sequence length="209" mass="22724">MGIINFGGFIVSAIVLNMIPGSDTIYILSKSTLGSKRQGIISVFGISSGILVHTILAAIGLSAILMTSAVAFNLMKWLGAGYLIYLGISSLIKRESVVEVKERQVVSDWQVYKQGLLTNVLNPKVALFFLSLLPQYVSGTAQHVSWSFLILGISFVCTSTLWSLCIVYSATFFTGLFNKNERMKNITNKLAGCIYIGLGLNLLRATADK</sequence>
<dbReference type="GO" id="GO:0015171">
    <property type="term" value="F:amino acid transmembrane transporter activity"/>
    <property type="evidence" value="ECO:0007669"/>
    <property type="project" value="TreeGrafter"/>
</dbReference>
<dbReference type="AlphaFoldDB" id="A0A1E5GZS7"/>
<dbReference type="PANTHER" id="PTHR30086:SF20">
    <property type="entry name" value="ARGININE EXPORTER PROTEIN ARGO-RELATED"/>
    <property type="match status" value="1"/>
</dbReference>
<feature type="transmembrane region" description="Helical" evidence="6">
    <location>
        <begin position="6"/>
        <end position="28"/>
    </location>
</feature>
<name>A0A1E5GZS7_9ENTE</name>
<evidence type="ECO:0000256" key="5">
    <source>
        <dbReference type="ARBA" id="ARBA00023136"/>
    </source>
</evidence>
<proteinExistence type="predicted"/>
<feature type="transmembrane region" description="Helical" evidence="6">
    <location>
        <begin position="189"/>
        <end position="207"/>
    </location>
</feature>
<keyword evidence="8" id="KW-1185">Reference proteome</keyword>
<gene>
    <name evidence="7" type="ORF">BCR25_16995</name>
</gene>
<evidence type="ECO:0000256" key="2">
    <source>
        <dbReference type="ARBA" id="ARBA00022475"/>
    </source>
</evidence>
<dbReference type="PIRSF" id="PIRSF006324">
    <property type="entry name" value="LeuE"/>
    <property type="match status" value="1"/>
</dbReference>
<keyword evidence="4 6" id="KW-1133">Transmembrane helix</keyword>
<dbReference type="OrthoDB" id="9784202at2"/>
<evidence type="ECO:0000256" key="4">
    <source>
        <dbReference type="ARBA" id="ARBA00022989"/>
    </source>
</evidence>
<keyword evidence="2" id="KW-1003">Cell membrane</keyword>